<evidence type="ECO:0000313" key="1">
    <source>
        <dbReference type="EMBL" id="KDR44797.1"/>
    </source>
</evidence>
<protein>
    <submittedName>
        <fullName evidence="1">Molybdopterin converting factor subunit 1</fullName>
    </submittedName>
</protein>
<name>A0A069PWJ5_9BURK</name>
<gene>
    <name evidence="1" type="ORF">BG61_01105</name>
</gene>
<organism evidence="1 2">
    <name type="scientific">Caballeronia glathei</name>
    <dbReference type="NCBI Taxonomy" id="60547"/>
    <lineage>
        <taxon>Bacteria</taxon>
        <taxon>Pseudomonadati</taxon>
        <taxon>Pseudomonadota</taxon>
        <taxon>Betaproteobacteria</taxon>
        <taxon>Burkholderiales</taxon>
        <taxon>Burkholderiaceae</taxon>
        <taxon>Caballeronia</taxon>
    </lineage>
</organism>
<dbReference type="AlphaFoldDB" id="A0A069PWJ5"/>
<accession>A0A069PWJ5</accession>
<evidence type="ECO:0000313" key="2">
    <source>
        <dbReference type="Proteomes" id="UP000027466"/>
    </source>
</evidence>
<comment type="caution">
    <text evidence="1">The sequence shown here is derived from an EMBL/GenBank/DDBJ whole genome shotgun (WGS) entry which is preliminary data.</text>
</comment>
<sequence>MRNVLNRDSARIKLENLPLAGAQHAGARQHVRGCLAQELGCASRHEPLPVQDGGDAVGERTESIALVYDA</sequence>
<keyword evidence="2" id="KW-1185">Reference proteome</keyword>
<proteinExistence type="predicted"/>
<dbReference type="Proteomes" id="UP000027466">
    <property type="component" value="Unassembled WGS sequence"/>
</dbReference>
<dbReference type="EMBL" id="JFHC01000001">
    <property type="protein sequence ID" value="KDR44797.1"/>
    <property type="molecule type" value="Genomic_DNA"/>
</dbReference>
<reference evidence="1 2" key="1">
    <citation type="submission" date="2014-03" db="EMBL/GenBank/DDBJ databases">
        <title>Draft Genome Sequences of Four Burkholderia Strains.</title>
        <authorList>
            <person name="Liu X.Y."/>
            <person name="Li C.X."/>
            <person name="Xu J.H."/>
        </authorList>
    </citation>
    <scope>NUCLEOTIDE SEQUENCE [LARGE SCALE GENOMIC DNA]</scope>
    <source>
        <strain evidence="1 2">DSM 50014</strain>
    </source>
</reference>